<dbReference type="PATRIC" id="fig|1227486.3.peg.1146"/>
<organism evidence="2 3">
    <name type="scientific">Halorubrum distributum JCM 10247</name>
    <dbReference type="NCBI Taxonomy" id="1227486"/>
    <lineage>
        <taxon>Archaea</taxon>
        <taxon>Methanobacteriati</taxon>
        <taxon>Methanobacteriota</taxon>
        <taxon>Stenosarchaea group</taxon>
        <taxon>Halobacteria</taxon>
        <taxon>Halobacteriales</taxon>
        <taxon>Haloferacaceae</taxon>
        <taxon>Halorubrum</taxon>
        <taxon>Halorubrum distributum group</taxon>
    </lineage>
</organism>
<reference evidence="2 3" key="1">
    <citation type="journal article" date="2014" name="PLoS Genet.">
        <title>Phylogenetically driven sequencing of extremely halophilic archaea reveals strategies for static and dynamic osmo-response.</title>
        <authorList>
            <person name="Becker E.A."/>
            <person name="Seitzer P.M."/>
            <person name="Tritt A."/>
            <person name="Larsen D."/>
            <person name="Krusor M."/>
            <person name="Yao A.I."/>
            <person name="Wu D."/>
            <person name="Madern D."/>
            <person name="Eisen J.A."/>
            <person name="Darling A.E."/>
            <person name="Facciotti M.T."/>
        </authorList>
    </citation>
    <scope>NUCLEOTIDE SEQUENCE [LARGE SCALE GENOMIC DNA]</scope>
    <source>
        <strain evidence="2 3">JCM 10247</strain>
    </source>
</reference>
<dbReference type="InterPro" id="IPR000073">
    <property type="entry name" value="AB_hydrolase_1"/>
</dbReference>
<dbReference type="AlphaFoldDB" id="M0DFV3"/>
<dbReference type="Pfam" id="PF12697">
    <property type="entry name" value="Abhydrolase_6"/>
    <property type="match status" value="1"/>
</dbReference>
<evidence type="ECO:0000313" key="2">
    <source>
        <dbReference type="EMBL" id="ELZ34350.1"/>
    </source>
</evidence>
<dbReference type="SUPFAM" id="SSF53474">
    <property type="entry name" value="alpha/beta-Hydrolases"/>
    <property type="match status" value="1"/>
</dbReference>
<dbReference type="Proteomes" id="UP000011572">
    <property type="component" value="Unassembled WGS sequence"/>
</dbReference>
<accession>M0DFV3</accession>
<dbReference type="InterPro" id="IPR029058">
    <property type="entry name" value="AB_hydrolase_fold"/>
</dbReference>
<proteinExistence type="predicted"/>
<dbReference type="Gene3D" id="3.40.50.1820">
    <property type="entry name" value="alpha/beta hydrolase"/>
    <property type="match status" value="1"/>
</dbReference>
<comment type="caution">
    <text evidence="2">The sequence shown here is derived from an EMBL/GenBank/DDBJ whole genome shotgun (WGS) entry which is preliminary data.</text>
</comment>
<dbReference type="PANTHER" id="PTHR46438">
    <property type="entry name" value="ALPHA/BETA-HYDROLASES SUPERFAMILY PROTEIN"/>
    <property type="match status" value="1"/>
</dbReference>
<feature type="domain" description="AB hydrolase-1" evidence="1">
    <location>
        <begin position="86"/>
        <end position="329"/>
    </location>
</feature>
<dbReference type="PRINTS" id="PR00111">
    <property type="entry name" value="ABHYDROLASE"/>
</dbReference>
<dbReference type="EMBL" id="AOIW01000041">
    <property type="protein sequence ID" value="ELZ34350.1"/>
    <property type="molecule type" value="Genomic_DNA"/>
</dbReference>
<protein>
    <submittedName>
        <fullName evidence="2">Alpha/beta hydrolase fold protein</fullName>
    </submittedName>
</protein>
<dbReference type="PANTHER" id="PTHR46438:SF2">
    <property type="entry name" value="ALPHA_BETA-HYDROLASES SUPERFAMILY PROTEIN"/>
    <property type="match status" value="1"/>
</dbReference>
<dbReference type="GO" id="GO:0016787">
    <property type="term" value="F:hydrolase activity"/>
    <property type="evidence" value="ECO:0007669"/>
    <property type="project" value="UniProtKB-KW"/>
</dbReference>
<evidence type="ECO:0000313" key="3">
    <source>
        <dbReference type="Proteomes" id="UP000011572"/>
    </source>
</evidence>
<sequence>MFAVARTAAATASHGYKSPANQQVSMKLRNLLGGAVLGTGALAAINTGLRYEGELESPLDGDDRTFRWRGMDVAYTEAGDPDDPDLLLLHGINAAGSSGEWRAVFDDLAADYHVVAPDFPGYGRSDRPPLRYSAALYEDFVHDFLAEFDEPAVVASSLSAAYAVAAVDDGAKGGVELSGFVAVCPTATAGPSPAKGWLRELFRAPLVGQALFNGITSKPAIRYFNADHGYDDPANPSAEWTDYEWRTTHVENARFAPASFISGTLNSEIDLAAALGDLDVPPTIVWGREATVSPLTDGRELADAADARLVVFDRARLLPHVEHPERFVETVEEALVAAAAA</sequence>
<keyword evidence="2" id="KW-0378">Hydrolase</keyword>
<gene>
    <name evidence="2" type="ORF">C473_06142</name>
</gene>
<evidence type="ECO:0000259" key="1">
    <source>
        <dbReference type="Pfam" id="PF12697"/>
    </source>
</evidence>
<name>M0DFV3_9EURY</name>